<keyword evidence="4" id="KW-0206">Cytoskeleton</keyword>
<dbReference type="WBParaSite" id="GPUH_0000252801-mRNA-1">
    <property type="protein sequence ID" value="GPUH_0000252801-mRNA-1"/>
    <property type="gene ID" value="GPUH_0000252801"/>
</dbReference>
<reference evidence="7" key="1">
    <citation type="submission" date="2016-06" db="UniProtKB">
        <authorList>
            <consortium name="WormBaseParasite"/>
        </authorList>
    </citation>
    <scope>IDENTIFICATION</scope>
</reference>
<dbReference type="GO" id="GO:0005856">
    <property type="term" value="C:cytoskeleton"/>
    <property type="evidence" value="ECO:0007669"/>
    <property type="project" value="UniProtKB-SubCell"/>
</dbReference>
<name>A0A183D1D2_9BILA</name>
<evidence type="ECO:0000256" key="1">
    <source>
        <dbReference type="ARBA" id="ARBA00004245"/>
    </source>
</evidence>
<feature type="domain" description="Kinesin motor" evidence="6">
    <location>
        <begin position="1"/>
        <end position="128"/>
    </location>
</feature>
<dbReference type="InterPro" id="IPR027640">
    <property type="entry name" value="Kinesin-like_fam"/>
</dbReference>
<dbReference type="InterPro" id="IPR036961">
    <property type="entry name" value="Kinesin_motor_dom_sf"/>
</dbReference>
<evidence type="ECO:0000256" key="5">
    <source>
        <dbReference type="PROSITE-ProRule" id="PRU00283"/>
    </source>
</evidence>
<sequence>LYSRFCCCQDTTPMPCTASSSAGPSGFPFPGLFPSALLLTFRLISELRERRPDFRHSVRISALYYSQRRNLLTDLLASFLCDGSSQDVTIREDSALGIKIENHSELRVDSASQAMMMIDEIVRARLTG</sequence>
<dbReference type="GO" id="GO:0008017">
    <property type="term" value="F:microtubule binding"/>
    <property type="evidence" value="ECO:0007669"/>
    <property type="project" value="InterPro"/>
</dbReference>
<dbReference type="AlphaFoldDB" id="A0A183D1D2"/>
<dbReference type="GO" id="GO:0007018">
    <property type="term" value="P:microtubule-based movement"/>
    <property type="evidence" value="ECO:0007669"/>
    <property type="project" value="InterPro"/>
</dbReference>
<comment type="caution">
    <text evidence="5">Lacks conserved residue(s) required for the propagation of feature annotation.</text>
</comment>
<keyword evidence="2" id="KW-0547">Nucleotide-binding</keyword>
<evidence type="ECO:0000256" key="4">
    <source>
        <dbReference type="ARBA" id="ARBA00023212"/>
    </source>
</evidence>
<keyword evidence="3" id="KW-0067">ATP-binding</keyword>
<comment type="subcellular location">
    <subcellularLocation>
        <location evidence="1">Cytoplasm</location>
        <location evidence="1">Cytoskeleton</location>
    </subcellularLocation>
</comment>
<keyword evidence="4" id="KW-0963">Cytoplasm</keyword>
<dbReference type="PROSITE" id="PS50067">
    <property type="entry name" value="KINESIN_MOTOR_2"/>
    <property type="match status" value="1"/>
</dbReference>
<dbReference type="GO" id="GO:0005524">
    <property type="term" value="F:ATP binding"/>
    <property type="evidence" value="ECO:0007669"/>
    <property type="project" value="UniProtKB-KW"/>
</dbReference>
<accession>A0A183D1D2</accession>
<dbReference type="SUPFAM" id="SSF52540">
    <property type="entry name" value="P-loop containing nucleoside triphosphate hydrolases"/>
    <property type="match status" value="1"/>
</dbReference>
<dbReference type="PANTHER" id="PTHR21608">
    <property type="entry name" value="KINESIN-LIKE PROTEIN CG14535"/>
    <property type="match status" value="1"/>
</dbReference>
<evidence type="ECO:0000256" key="2">
    <source>
        <dbReference type="ARBA" id="ARBA00022741"/>
    </source>
</evidence>
<evidence type="ECO:0000256" key="3">
    <source>
        <dbReference type="ARBA" id="ARBA00022840"/>
    </source>
</evidence>
<proteinExistence type="inferred from homology"/>
<evidence type="ECO:0000313" key="7">
    <source>
        <dbReference type="WBParaSite" id="GPUH_0000252801-mRNA-1"/>
    </source>
</evidence>
<comment type="similarity">
    <text evidence="5">Belongs to the TRAFAC class myosin-kinesin ATPase superfamily. Kinesin family.</text>
</comment>
<protein>
    <submittedName>
        <fullName evidence="7">Kinesin motor domain-containing protein</fullName>
    </submittedName>
</protein>
<dbReference type="PANTHER" id="PTHR21608:SF7">
    <property type="entry name" value="KINESIN-LIKE PROTEIN CG14535"/>
    <property type="match status" value="1"/>
</dbReference>
<dbReference type="GO" id="GO:0003777">
    <property type="term" value="F:microtubule motor activity"/>
    <property type="evidence" value="ECO:0007669"/>
    <property type="project" value="InterPro"/>
</dbReference>
<evidence type="ECO:0000259" key="6">
    <source>
        <dbReference type="PROSITE" id="PS50067"/>
    </source>
</evidence>
<dbReference type="InterPro" id="IPR001752">
    <property type="entry name" value="Kinesin_motor_dom"/>
</dbReference>
<organism evidence="7">
    <name type="scientific">Gongylonema pulchrum</name>
    <dbReference type="NCBI Taxonomy" id="637853"/>
    <lineage>
        <taxon>Eukaryota</taxon>
        <taxon>Metazoa</taxon>
        <taxon>Ecdysozoa</taxon>
        <taxon>Nematoda</taxon>
        <taxon>Chromadorea</taxon>
        <taxon>Rhabditida</taxon>
        <taxon>Spirurina</taxon>
        <taxon>Spiruromorpha</taxon>
        <taxon>Spiruroidea</taxon>
        <taxon>Gongylonematidae</taxon>
        <taxon>Gongylonema</taxon>
    </lineage>
</organism>
<dbReference type="Gene3D" id="3.40.850.10">
    <property type="entry name" value="Kinesin motor domain"/>
    <property type="match status" value="1"/>
</dbReference>
<dbReference type="InterPro" id="IPR027417">
    <property type="entry name" value="P-loop_NTPase"/>
</dbReference>